<keyword evidence="1" id="KW-0472">Membrane</keyword>
<evidence type="ECO:0000313" key="6">
    <source>
        <dbReference type="Proteomes" id="UP000421791"/>
    </source>
</evidence>
<sequence>MNNWQEWVVGVLVVLCIVRLVYGIYTFFRRTRDSGNPCDSCVSGCELKDMMEKKRKECGVKKKSTKKNCCG</sequence>
<evidence type="ECO:0000256" key="1">
    <source>
        <dbReference type="SAM" id="Phobius"/>
    </source>
</evidence>
<dbReference type="Proteomes" id="UP000095517">
    <property type="component" value="Unassembled WGS sequence"/>
</dbReference>
<reference evidence="2 5" key="1">
    <citation type="submission" date="2015-09" db="EMBL/GenBank/DDBJ databases">
        <authorList>
            <consortium name="Pathogen Informatics"/>
        </authorList>
    </citation>
    <scope>NUCLEOTIDE SEQUENCE [LARGE SCALE GENOMIC DNA]</scope>
    <source>
        <strain evidence="2 5">2789STDY5608840</strain>
    </source>
</reference>
<evidence type="ECO:0000313" key="2">
    <source>
        <dbReference type="EMBL" id="CUO29465.1"/>
    </source>
</evidence>
<dbReference type="RefSeq" id="WP_007755788.1">
    <property type="nucleotide sequence ID" value="NZ_CABIXA010000007.1"/>
</dbReference>
<accession>A0A174DZI8</accession>
<dbReference type="EMBL" id="VWAK01000011">
    <property type="protein sequence ID" value="KAA5230540.1"/>
    <property type="molecule type" value="Genomic_DNA"/>
</dbReference>
<name>A0A174DZI8_9BACE</name>
<dbReference type="AlphaFoldDB" id="A0A174DZI8"/>
<keyword evidence="1" id="KW-0812">Transmembrane</keyword>
<keyword evidence="1" id="KW-1133">Transmembrane helix</keyword>
<dbReference type="Proteomes" id="UP000421791">
    <property type="component" value="Unassembled WGS sequence"/>
</dbReference>
<feature type="transmembrane region" description="Helical" evidence="1">
    <location>
        <begin position="6"/>
        <end position="28"/>
    </location>
</feature>
<protein>
    <recommendedName>
        <fullName evidence="8">FeoB-associated Cys-rich membrane protein</fullName>
    </recommendedName>
</protein>
<gene>
    <name evidence="2" type="ORF">ERS852397_01748</name>
    <name evidence="4" type="ORF">F2Z09_08345</name>
    <name evidence="3" type="ORF">F2Z22_08905</name>
</gene>
<dbReference type="Proteomes" id="UP000440198">
    <property type="component" value="Unassembled WGS sequence"/>
</dbReference>
<evidence type="ECO:0008006" key="8">
    <source>
        <dbReference type="Google" id="ProtNLM"/>
    </source>
</evidence>
<keyword evidence="7" id="KW-1185">Reference proteome</keyword>
<evidence type="ECO:0000313" key="3">
    <source>
        <dbReference type="EMBL" id="KAA5230540.1"/>
    </source>
</evidence>
<reference evidence="6 7" key="2">
    <citation type="journal article" date="2019" name="Nat. Med.">
        <title>A library of human gut bacterial isolates paired with longitudinal multiomics data enables mechanistic microbiome research.</title>
        <authorList>
            <person name="Poyet M."/>
            <person name="Groussin M."/>
            <person name="Gibbons S.M."/>
            <person name="Avila-Pacheco J."/>
            <person name="Jiang X."/>
            <person name="Kearney S.M."/>
            <person name="Perrotta A.R."/>
            <person name="Berdy B."/>
            <person name="Zhao S."/>
            <person name="Lieberman T.D."/>
            <person name="Swanson P.K."/>
            <person name="Smith M."/>
            <person name="Roesemann S."/>
            <person name="Alexander J.E."/>
            <person name="Rich S.A."/>
            <person name="Livny J."/>
            <person name="Vlamakis H."/>
            <person name="Clish C."/>
            <person name="Bullock K."/>
            <person name="Deik A."/>
            <person name="Scott J."/>
            <person name="Pierce K.A."/>
            <person name="Xavier R.J."/>
            <person name="Alm E.J."/>
        </authorList>
    </citation>
    <scope>NUCLEOTIDE SEQUENCE [LARGE SCALE GENOMIC DNA]</scope>
    <source>
        <strain evidence="4 7">BIOML-A2</strain>
        <strain evidence="3 6">BIOML-A6</strain>
    </source>
</reference>
<dbReference type="STRING" id="338188.ERS852397_01748"/>
<organism evidence="2 5">
    <name type="scientific">Bacteroides finegoldii</name>
    <dbReference type="NCBI Taxonomy" id="338188"/>
    <lineage>
        <taxon>Bacteria</taxon>
        <taxon>Pseudomonadati</taxon>
        <taxon>Bacteroidota</taxon>
        <taxon>Bacteroidia</taxon>
        <taxon>Bacteroidales</taxon>
        <taxon>Bacteroidaceae</taxon>
        <taxon>Bacteroides</taxon>
    </lineage>
</organism>
<evidence type="ECO:0000313" key="7">
    <source>
        <dbReference type="Proteomes" id="UP000440198"/>
    </source>
</evidence>
<evidence type="ECO:0000313" key="5">
    <source>
        <dbReference type="Proteomes" id="UP000095517"/>
    </source>
</evidence>
<dbReference type="EMBL" id="VWAG01000010">
    <property type="protein sequence ID" value="KAA5258394.1"/>
    <property type="molecule type" value="Genomic_DNA"/>
</dbReference>
<dbReference type="EMBL" id="CYZH01000007">
    <property type="protein sequence ID" value="CUO29465.1"/>
    <property type="molecule type" value="Genomic_DNA"/>
</dbReference>
<proteinExistence type="predicted"/>
<evidence type="ECO:0000313" key="4">
    <source>
        <dbReference type="EMBL" id="KAA5258394.1"/>
    </source>
</evidence>
<dbReference type="GeneID" id="92990400"/>